<organism evidence="1 2">
    <name type="scientific">Parelaphostrongylus tenuis</name>
    <name type="common">Meningeal worm</name>
    <dbReference type="NCBI Taxonomy" id="148309"/>
    <lineage>
        <taxon>Eukaryota</taxon>
        <taxon>Metazoa</taxon>
        <taxon>Ecdysozoa</taxon>
        <taxon>Nematoda</taxon>
        <taxon>Chromadorea</taxon>
        <taxon>Rhabditida</taxon>
        <taxon>Rhabditina</taxon>
        <taxon>Rhabditomorpha</taxon>
        <taxon>Strongyloidea</taxon>
        <taxon>Metastrongylidae</taxon>
        <taxon>Parelaphostrongylus</taxon>
    </lineage>
</organism>
<evidence type="ECO:0000313" key="2">
    <source>
        <dbReference type="Proteomes" id="UP001196413"/>
    </source>
</evidence>
<keyword evidence="2" id="KW-1185">Reference proteome</keyword>
<reference evidence="1" key="1">
    <citation type="submission" date="2021-06" db="EMBL/GenBank/DDBJ databases">
        <title>Parelaphostrongylus tenuis whole genome reference sequence.</title>
        <authorList>
            <person name="Garwood T.J."/>
            <person name="Larsen P.A."/>
            <person name="Fountain-Jones N.M."/>
            <person name="Garbe J.R."/>
            <person name="Macchietto M.G."/>
            <person name="Kania S.A."/>
            <person name="Gerhold R.W."/>
            <person name="Richards J.E."/>
            <person name="Wolf T.M."/>
        </authorList>
    </citation>
    <scope>NUCLEOTIDE SEQUENCE</scope>
    <source>
        <strain evidence="1">MNPRO001-30</strain>
        <tissue evidence="1">Meninges</tissue>
    </source>
</reference>
<dbReference type="EMBL" id="JAHQIW010007284">
    <property type="protein sequence ID" value="KAJ1373427.1"/>
    <property type="molecule type" value="Genomic_DNA"/>
</dbReference>
<proteinExistence type="predicted"/>
<dbReference type="Proteomes" id="UP001196413">
    <property type="component" value="Unassembled WGS sequence"/>
</dbReference>
<protein>
    <submittedName>
        <fullName evidence="1">Uncharacterized protein</fullName>
    </submittedName>
</protein>
<dbReference type="AlphaFoldDB" id="A0AAD5RBT6"/>
<evidence type="ECO:0000313" key="1">
    <source>
        <dbReference type="EMBL" id="KAJ1373427.1"/>
    </source>
</evidence>
<accession>A0AAD5RBT6</accession>
<sequence length="120" mass="13207">MLSIATEGSSEDRQKCLAEQTCASSVEGNLNFDAAVSKRSERTVVSFLGTKVSYTPGSMSSLVIPFNLIPWRLLSRNDVMILKIEKASTQKGTSFDDGGHMKSKTLLSYADDLSWIFDTF</sequence>
<name>A0AAD5RBT6_PARTN</name>
<gene>
    <name evidence="1" type="ORF">KIN20_035821</name>
</gene>
<comment type="caution">
    <text evidence="1">The sequence shown here is derived from an EMBL/GenBank/DDBJ whole genome shotgun (WGS) entry which is preliminary data.</text>
</comment>